<keyword evidence="3 9" id="KW-0347">Helicase</keyword>
<reference evidence="11 12" key="1">
    <citation type="submission" date="2022-04" db="EMBL/GenBank/DDBJ databases">
        <title>Positive selection, recombination, and allopatry shape intraspecific diversity of widespread and dominant cyanobacteria.</title>
        <authorList>
            <person name="Wei J."/>
            <person name="Shu W."/>
            <person name="Hu C."/>
        </authorList>
    </citation>
    <scope>NUCLEOTIDE SEQUENCE [LARGE SCALE GENOMIC DNA]</scope>
    <source>
        <strain evidence="11 12">AS-A4</strain>
    </source>
</reference>
<keyword evidence="4 9" id="KW-0067">ATP-binding</keyword>
<dbReference type="EMBL" id="JAMPLM010000012">
    <property type="protein sequence ID" value="MEP1059718.1"/>
    <property type="molecule type" value="Genomic_DNA"/>
</dbReference>
<protein>
    <recommendedName>
        <fullName evidence="7">DNA 3'-5' helicase</fullName>
        <ecNumber evidence="7">5.6.2.4</ecNumber>
    </recommendedName>
</protein>
<dbReference type="InterPro" id="IPR027417">
    <property type="entry name" value="P-loop_NTPase"/>
</dbReference>
<accession>A0ABV0KKF7</accession>
<evidence type="ECO:0000259" key="10">
    <source>
        <dbReference type="PROSITE" id="PS51198"/>
    </source>
</evidence>
<dbReference type="Gene3D" id="3.30.2310.20">
    <property type="entry name" value="RelE-like"/>
    <property type="match status" value="1"/>
</dbReference>
<feature type="binding site" evidence="9">
    <location>
        <begin position="235"/>
        <end position="242"/>
    </location>
    <ligand>
        <name>ATP</name>
        <dbReference type="ChEBI" id="CHEBI:30616"/>
    </ligand>
</feature>
<evidence type="ECO:0000313" key="12">
    <source>
        <dbReference type="Proteomes" id="UP001476950"/>
    </source>
</evidence>
<evidence type="ECO:0000256" key="8">
    <source>
        <dbReference type="ARBA" id="ARBA00048988"/>
    </source>
</evidence>
<dbReference type="EC" id="5.6.2.4" evidence="7"/>
<evidence type="ECO:0000256" key="6">
    <source>
        <dbReference type="ARBA" id="ARBA00034617"/>
    </source>
</evidence>
<keyword evidence="12" id="KW-1185">Reference proteome</keyword>
<dbReference type="Gene3D" id="3.40.50.300">
    <property type="entry name" value="P-loop containing nucleotide triphosphate hydrolases"/>
    <property type="match status" value="2"/>
</dbReference>
<evidence type="ECO:0000256" key="1">
    <source>
        <dbReference type="ARBA" id="ARBA00022741"/>
    </source>
</evidence>
<feature type="domain" description="UvrD-like helicase ATP-binding" evidence="10">
    <location>
        <begin position="214"/>
        <end position="529"/>
    </location>
</feature>
<dbReference type="InterPro" id="IPR014016">
    <property type="entry name" value="UvrD-like_ATP-bd"/>
</dbReference>
<dbReference type="Pfam" id="PF13361">
    <property type="entry name" value="UvrD_C"/>
    <property type="match status" value="1"/>
</dbReference>
<comment type="catalytic activity">
    <reaction evidence="8">
        <text>ATP + H2O = ADP + phosphate + H(+)</text>
        <dbReference type="Rhea" id="RHEA:13065"/>
        <dbReference type="ChEBI" id="CHEBI:15377"/>
        <dbReference type="ChEBI" id="CHEBI:15378"/>
        <dbReference type="ChEBI" id="CHEBI:30616"/>
        <dbReference type="ChEBI" id="CHEBI:43474"/>
        <dbReference type="ChEBI" id="CHEBI:456216"/>
        <dbReference type="EC" id="5.6.2.4"/>
    </reaction>
</comment>
<evidence type="ECO:0000256" key="5">
    <source>
        <dbReference type="ARBA" id="ARBA00023235"/>
    </source>
</evidence>
<dbReference type="RefSeq" id="WP_190452183.1">
    <property type="nucleotide sequence ID" value="NZ_JAMPLM010000012.1"/>
</dbReference>
<comment type="catalytic activity">
    <reaction evidence="6">
        <text>Couples ATP hydrolysis with the unwinding of duplex DNA by translocating in the 3'-5' direction.</text>
        <dbReference type="EC" id="5.6.2.4"/>
    </reaction>
</comment>
<gene>
    <name evidence="11" type="ORF">NDI38_14850</name>
</gene>
<dbReference type="PROSITE" id="PS51198">
    <property type="entry name" value="UVRD_HELICASE_ATP_BIND"/>
    <property type="match status" value="1"/>
</dbReference>
<dbReference type="Proteomes" id="UP001476950">
    <property type="component" value="Unassembled WGS sequence"/>
</dbReference>
<sequence length="696" mass="77516">MPFEIIHKPTFTNQLLAIPKERVMQILEKIEVLRDDPNPHSSLKKKLHGYKGDIYRLRSGDFRIIYTYGDGWVALLGVDARKDVYKGDKLVAEETEVDINALAKLDDLLTPEQPQSPEPKPPQTETPLPVELTEALLERLLIPKTCFPALLTCRTFDDLLEADVDGAVRDRLFDCITAPNFDQVLNQPSFVTGSPDALLRFKEGNLLGFLLKLNPEQEKFVTWASNAMGPTLLKGGPGTGKSTVALYRTREILQQLQASGVSQPRILFTTYTNALVTFSEQLLQELLGQDAQFVEVKTADTLIYSLVCHATGAPNLAPTKDLLKLVQKAVPQAIATLEGKALQQQAQRLILERLQPEYLLEELTEMIDARGLETLEAYRATPRTGRNLPLNKVQRQAIWQLRQHCDRLLADQGMETWAQLRNRALALLQAAPEPLLYDAVIIDEAQDLSPTMLRFLIQLCKAPKRLFITADANQSIYGSSFRWSEIHESLKFVGRTGILKVNHRTTQEIGEAAIAYLQDGMLEDNDKERSYIHTGPPPAVRAIPDRASEGSLLAQFCRTAAHEFRLGLGACAILVPTEKAGKNITGQLNYLSLDARFMTSKDLDLSYKGVKVLPLKAAKGLEFPIVAIAGFLEGAYPTIVRGTAPEAVTEILTRERRTLYVAMTRAMRALLVLVPAKQPPLLLQTFDPCLWNLGNA</sequence>
<organism evidence="11 12">
    <name type="scientific">Stenomitos frigidus AS-A4</name>
    <dbReference type="NCBI Taxonomy" id="2933935"/>
    <lineage>
        <taxon>Bacteria</taxon>
        <taxon>Bacillati</taxon>
        <taxon>Cyanobacteriota</taxon>
        <taxon>Cyanophyceae</taxon>
        <taxon>Leptolyngbyales</taxon>
        <taxon>Leptolyngbyaceae</taxon>
        <taxon>Stenomitos</taxon>
    </lineage>
</organism>
<keyword evidence="2 9" id="KW-0378">Hydrolase</keyword>
<dbReference type="SUPFAM" id="SSF52540">
    <property type="entry name" value="P-loop containing nucleoside triphosphate hydrolases"/>
    <property type="match status" value="1"/>
</dbReference>
<evidence type="ECO:0000256" key="2">
    <source>
        <dbReference type="ARBA" id="ARBA00022801"/>
    </source>
</evidence>
<dbReference type="PANTHER" id="PTHR11070">
    <property type="entry name" value="UVRD / RECB / PCRA DNA HELICASE FAMILY MEMBER"/>
    <property type="match status" value="1"/>
</dbReference>
<evidence type="ECO:0000256" key="3">
    <source>
        <dbReference type="ARBA" id="ARBA00022806"/>
    </source>
</evidence>
<dbReference type="PANTHER" id="PTHR11070:SF45">
    <property type="entry name" value="DNA 3'-5' HELICASE"/>
    <property type="match status" value="1"/>
</dbReference>
<dbReference type="InterPro" id="IPR000212">
    <property type="entry name" value="DNA_helicase_UvrD/REP"/>
</dbReference>
<evidence type="ECO:0000256" key="4">
    <source>
        <dbReference type="ARBA" id="ARBA00022840"/>
    </source>
</evidence>
<comment type="caution">
    <text evidence="11">The sequence shown here is derived from an EMBL/GenBank/DDBJ whole genome shotgun (WGS) entry which is preliminary data.</text>
</comment>
<dbReference type="Pfam" id="PF00580">
    <property type="entry name" value="UvrD-helicase"/>
    <property type="match status" value="1"/>
</dbReference>
<proteinExistence type="predicted"/>
<evidence type="ECO:0000256" key="7">
    <source>
        <dbReference type="ARBA" id="ARBA00034808"/>
    </source>
</evidence>
<dbReference type="InterPro" id="IPR014017">
    <property type="entry name" value="DNA_helicase_UvrD-like_C"/>
</dbReference>
<evidence type="ECO:0000313" key="11">
    <source>
        <dbReference type="EMBL" id="MEP1059718.1"/>
    </source>
</evidence>
<dbReference type="InterPro" id="IPR035093">
    <property type="entry name" value="RelE/ParE_toxin_dom_sf"/>
</dbReference>
<keyword evidence="1 9" id="KW-0547">Nucleotide-binding</keyword>
<name>A0ABV0KKF7_9CYAN</name>
<evidence type="ECO:0000256" key="9">
    <source>
        <dbReference type="PROSITE-ProRule" id="PRU00560"/>
    </source>
</evidence>
<dbReference type="SUPFAM" id="SSF143011">
    <property type="entry name" value="RelE-like"/>
    <property type="match status" value="1"/>
</dbReference>
<keyword evidence="5" id="KW-0413">Isomerase</keyword>